<evidence type="ECO:0000313" key="6">
    <source>
        <dbReference type="EMBL" id="MBZ6075938.1"/>
    </source>
</evidence>
<dbReference type="Gene3D" id="3.40.190.290">
    <property type="match status" value="1"/>
</dbReference>
<dbReference type="SUPFAM" id="SSF46785">
    <property type="entry name" value="Winged helix' DNA-binding domain"/>
    <property type="match status" value="1"/>
</dbReference>
<dbReference type="Proteomes" id="UP000704176">
    <property type="component" value="Unassembled WGS sequence"/>
</dbReference>
<dbReference type="RefSeq" id="WP_224312250.1">
    <property type="nucleotide sequence ID" value="NZ_JAIRBM010000004.1"/>
</dbReference>
<evidence type="ECO:0000313" key="7">
    <source>
        <dbReference type="Proteomes" id="UP000704176"/>
    </source>
</evidence>
<keyword evidence="3" id="KW-0238">DNA-binding</keyword>
<dbReference type="SUPFAM" id="SSF53850">
    <property type="entry name" value="Periplasmic binding protein-like II"/>
    <property type="match status" value="1"/>
</dbReference>
<organism evidence="6 7">
    <name type="scientific">Microvirga puerhi</name>
    <dbReference type="NCBI Taxonomy" id="2876078"/>
    <lineage>
        <taxon>Bacteria</taxon>
        <taxon>Pseudomonadati</taxon>
        <taxon>Pseudomonadota</taxon>
        <taxon>Alphaproteobacteria</taxon>
        <taxon>Hyphomicrobiales</taxon>
        <taxon>Methylobacteriaceae</taxon>
        <taxon>Microvirga</taxon>
    </lineage>
</organism>
<evidence type="ECO:0000256" key="1">
    <source>
        <dbReference type="ARBA" id="ARBA00009437"/>
    </source>
</evidence>
<evidence type="ECO:0000256" key="3">
    <source>
        <dbReference type="ARBA" id="ARBA00023125"/>
    </source>
</evidence>
<dbReference type="InterPro" id="IPR005119">
    <property type="entry name" value="LysR_subst-bd"/>
</dbReference>
<dbReference type="Gene3D" id="1.10.10.10">
    <property type="entry name" value="Winged helix-like DNA-binding domain superfamily/Winged helix DNA-binding domain"/>
    <property type="match status" value="1"/>
</dbReference>
<keyword evidence="2" id="KW-0805">Transcription regulation</keyword>
<accession>A0ABS7VLW3</accession>
<keyword evidence="4" id="KW-0804">Transcription</keyword>
<evidence type="ECO:0000256" key="2">
    <source>
        <dbReference type="ARBA" id="ARBA00023015"/>
    </source>
</evidence>
<name>A0ABS7VLW3_9HYPH</name>
<dbReference type="InterPro" id="IPR058163">
    <property type="entry name" value="LysR-type_TF_proteobact-type"/>
</dbReference>
<evidence type="ECO:0000256" key="4">
    <source>
        <dbReference type="ARBA" id="ARBA00023163"/>
    </source>
</evidence>
<dbReference type="PANTHER" id="PTHR30537:SF3">
    <property type="entry name" value="TRANSCRIPTIONAL REGULATORY PROTEIN"/>
    <property type="match status" value="1"/>
</dbReference>
<sequence>MAKQHLVWDDFRLVKIIAEANGLAGAAERLGVNHSTVFRRLGQMEDSLGVKLFERHRTGYVLTPAGEEMTALAEHMEENVATFTRKLAGQAVAPTGELRVTTNDTLLVHMLTPLFNRFLEACPEMRLDVVLANQALNLSKRDADVAIRATDNPPETLVGRRVATIAWAIYGRRQDFPQPVDVLDSPTVFQRPWVALGDNLSTLKAARYVRDRVPHEQIAYKVNTVLGLAEAVEVGLGIGPLPCFIADAKPNLVRLSDVNPDFSAGLWLLTHPDLRQSARVRAFMDFMATEIGRHKKWIEGSGARAP</sequence>
<dbReference type="Pfam" id="PF03466">
    <property type="entry name" value="LysR_substrate"/>
    <property type="match status" value="1"/>
</dbReference>
<feature type="domain" description="HTH lysR-type" evidence="5">
    <location>
        <begin position="6"/>
        <end position="63"/>
    </location>
</feature>
<evidence type="ECO:0000259" key="5">
    <source>
        <dbReference type="PROSITE" id="PS50931"/>
    </source>
</evidence>
<dbReference type="PANTHER" id="PTHR30537">
    <property type="entry name" value="HTH-TYPE TRANSCRIPTIONAL REGULATOR"/>
    <property type="match status" value="1"/>
</dbReference>
<dbReference type="InterPro" id="IPR000847">
    <property type="entry name" value="LysR_HTH_N"/>
</dbReference>
<reference evidence="6 7" key="1">
    <citation type="submission" date="2021-09" db="EMBL/GenBank/DDBJ databases">
        <title>The complete genome sequence of a new microorganism.</title>
        <authorList>
            <person name="Zi Z."/>
        </authorList>
    </citation>
    <scope>NUCLEOTIDE SEQUENCE [LARGE SCALE GENOMIC DNA]</scope>
    <source>
        <strain evidence="6 7">WGZ8</strain>
    </source>
</reference>
<gene>
    <name evidence="6" type="ORF">K9B37_06500</name>
</gene>
<dbReference type="EMBL" id="JAIRBM010000004">
    <property type="protein sequence ID" value="MBZ6075938.1"/>
    <property type="molecule type" value="Genomic_DNA"/>
</dbReference>
<dbReference type="PROSITE" id="PS50931">
    <property type="entry name" value="HTH_LYSR"/>
    <property type="match status" value="1"/>
</dbReference>
<dbReference type="InterPro" id="IPR036388">
    <property type="entry name" value="WH-like_DNA-bd_sf"/>
</dbReference>
<proteinExistence type="inferred from homology"/>
<keyword evidence="7" id="KW-1185">Reference proteome</keyword>
<dbReference type="Pfam" id="PF00126">
    <property type="entry name" value="HTH_1"/>
    <property type="match status" value="1"/>
</dbReference>
<comment type="caution">
    <text evidence="6">The sequence shown here is derived from an EMBL/GenBank/DDBJ whole genome shotgun (WGS) entry which is preliminary data.</text>
</comment>
<protein>
    <submittedName>
        <fullName evidence="6">LysR family transcriptional regulator</fullName>
    </submittedName>
</protein>
<dbReference type="InterPro" id="IPR036390">
    <property type="entry name" value="WH_DNA-bd_sf"/>
</dbReference>
<comment type="similarity">
    <text evidence="1">Belongs to the LysR transcriptional regulatory family.</text>
</comment>